<accession>A0A4Y1NP76</accession>
<name>A0A4Y1NP76_9STAP</name>
<dbReference type="AlphaFoldDB" id="A0A4Y1NP76"/>
<dbReference type="Proteomes" id="UP000501122">
    <property type="component" value="Chromosome"/>
</dbReference>
<evidence type="ECO:0000313" key="1">
    <source>
        <dbReference type="EMBL" id="AXE74956.1"/>
    </source>
</evidence>
<proteinExistence type="predicted"/>
<dbReference type="RefSeq" id="WP_164952767.1">
    <property type="nucleotide sequence ID" value="NZ_CP047363.1"/>
</dbReference>
<organism evidence="1">
    <name type="scientific">Macrococcoides canis</name>
    <dbReference type="NCBI Taxonomy" id="1855823"/>
    <lineage>
        <taxon>Bacteria</taxon>
        <taxon>Bacillati</taxon>
        <taxon>Bacillota</taxon>
        <taxon>Bacilli</taxon>
        <taxon>Bacillales</taxon>
        <taxon>Staphylococcaceae</taxon>
        <taxon>Macrococcoides</taxon>
    </lineage>
</organism>
<gene>
    <name evidence="2" type="ORF">GTN30_00170</name>
</gene>
<reference evidence="1" key="1">
    <citation type="journal article" date="2019" name="J. Antimicrob. Chemother.">
        <title>Macrococcus canis contains recombinogenic methicillin resistance elements and the mecB plasmid found in Staphylococcus aureus.</title>
        <authorList>
            <person name="Chanchaithong P."/>
            <person name="Perreten V."/>
            <person name="Schwendener S."/>
        </authorList>
    </citation>
    <scope>NUCLEOTIDE SEQUENCE</scope>
    <source>
        <strain evidence="1">Epi0076A</strain>
    </source>
</reference>
<dbReference type="EMBL" id="MF477835">
    <property type="protein sequence ID" value="AXE74956.1"/>
    <property type="molecule type" value="Genomic_DNA"/>
</dbReference>
<protein>
    <submittedName>
        <fullName evidence="1">PD-(D/E)XK nuclease</fullName>
    </submittedName>
</protein>
<dbReference type="EMBL" id="CP047363">
    <property type="protein sequence ID" value="QIH77084.1"/>
    <property type="molecule type" value="Genomic_DNA"/>
</dbReference>
<sequence length="398" mass="47015">MTSIERYLEMINNIPAIDEKAHFESIAKIFGIESKENIISNWLAFLLDPNRIKSDVPLKAFLSTFLNDKVIEDLDYTDVVVTREYILNNMRRVDIVLQIDELIIGIENKIFATLHNDQLNDYHNNLSNIQLMFDSDVSQNVVTVLLAPSWSKELSGMKDLKDKNKLNDEEKKQTEITYELLSEVFSEIPQKNIEYRHYFILNEFVKYVNDYIKEEAMELEVEWANFNSKYSNDLSHIFNKGSEQLAFLSDKIEKFLNEMGIELFGPKINNDKAQYSIDKKVTSKVFYFQLFDDQMAKYNIHYEIGSENYESKGFILPTNLKLTIDFENRTVRNQLNEHRNFELKRPLEFQTTINVFDLDYSSEKSINNNFDEIRNKLLEWHGNNYRLLLMDLEKCLID</sequence>
<dbReference type="Pfam" id="PF14281">
    <property type="entry name" value="PDDEXK_4"/>
    <property type="match status" value="1"/>
</dbReference>
<reference evidence="2" key="2">
    <citation type="journal article" date="2020" name="Antimicrob. Agents Chemother.">
        <title>The novel macrolide resistance genes mef(D), msr(F) and msr(H) are present on resistance islands in Macrococcus canis, Macrococcus caseolyticus and Staphylococcus aureus.</title>
        <authorList>
            <person name="Schwendener S."/>
            <person name="Dona V."/>
            <person name="Perreten V."/>
        </authorList>
    </citation>
    <scope>NUCLEOTIDE SEQUENCE</scope>
    <source>
        <strain evidence="2">Epi0076A</strain>
    </source>
</reference>
<evidence type="ECO:0000313" key="2">
    <source>
        <dbReference type="EMBL" id="QIH77084.1"/>
    </source>
</evidence>
<dbReference type="InterPro" id="IPR029470">
    <property type="entry name" value="PDDEXK_4"/>
</dbReference>